<dbReference type="GO" id="GO:0005886">
    <property type="term" value="C:plasma membrane"/>
    <property type="evidence" value="ECO:0007669"/>
    <property type="project" value="UniProtKB-SubCell"/>
</dbReference>
<evidence type="ECO:0000313" key="7">
    <source>
        <dbReference type="EMBL" id="WNM27367.1"/>
    </source>
</evidence>
<keyword evidence="5 6" id="KW-0472">Membrane</keyword>
<keyword evidence="4 6" id="KW-1133">Transmembrane helix</keyword>
<dbReference type="RefSeq" id="WP_313543369.1">
    <property type="nucleotide sequence ID" value="NZ_CP134880.1"/>
</dbReference>
<reference evidence="7" key="1">
    <citation type="submission" date="2023-09" db="EMBL/GenBank/DDBJ databases">
        <title>Demequina sp. a novel bacteria isolated from Capsicum annuum.</title>
        <authorList>
            <person name="Humaira Z."/>
            <person name="Lee J."/>
            <person name="Cho D."/>
        </authorList>
    </citation>
    <scope>NUCLEOTIDE SEQUENCE</scope>
    <source>
        <strain evidence="7">PMTSA13</strain>
    </source>
</reference>
<feature type="transmembrane region" description="Helical" evidence="6">
    <location>
        <begin position="6"/>
        <end position="28"/>
    </location>
</feature>
<dbReference type="GO" id="GO:0015171">
    <property type="term" value="F:amino acid transmembrane transporter activity"/>
    <property type="evidence" value="ECO:0007669"/>
    <property type="project" value="TreeGrafter"/>
</dbReference>
<feature type="transmembrane region" description="Helical" evidence="6">
    <location>
        <begin position="115"/>
        <end position="140"/>
    </location>
</feature>
<gene>
    <name evidence="7" type="ORF">RN607_14380</name>
</gene>
<comment type="subcellular location">
    <subcellularLocation>
        <location evidence="1">Cell membrane</location>
        <topology evidence="1">Multi-pass membrane protein</topology>
    </subcellularLocation>
</comment>
<dbReference type="InterPro" id="IPR001123">
    <property type="entry name" value="LeuE-type"/>
</dbReference>
<evidence type="ECO:0000256" key="6">
    <source>
        <dbReference type="SAM" id="Phobius"/>
    </source>
</evidence>
<dbReference type="Pfam" id="PF01810">
    <property type="entry name" value="LysE"/>
    <property type="match status" value="1"/>
</dbReference>
<evidence type="ECO:0000256" key="2">
    <source>
        <dbReference type="ARBA" id="ARBA00022475"/>
    </source>
</evidence>
<dbReference type="KEGG" id="dcp:RN607_14380"/>
<accession>A0AA96FDH3</accession>
<organism evidence="7">
    <name type="scientific">Demequina capsici</name>
    <dbReference type="NCBI Taxonomy" id="3075620"/>
    <lineage>
        <taxon>Bacteria</taxon>
        <taxon>Bacillati</taxon>
        <taxon>Actinomycetota</taxon>
        <taxon>Actinomycetes</taxon>
        <taxon>Micrococcales</taxon>
        <taxon>Demequinaceae</taxon>
        <taxon>Demequina</taxon>
    </lineage>
</organism>
<feature type="transmembrane region" description="Helical" evidence="6">
    <location>
        <begin position="74"/>
        <end position="94"/>
    </location>
</feature>
<feature type="transmembrane region" description="Helical" evidence="6">
    <location>
        <begin position="188"/>
        <end position="206"/>
    </location>
</feature>
<evidence type="ECO:0000256" key="4">
    <source>
        <dbReference type="ARBA" id="ARBA00022989"/>
    </source>
</evidence>
<dbReference type="PANTHER" id="PTHR30086">
    <property type="entry name" value="ARGININE EXPORTER PROTEIN ARGO"/>
    <property type="match status" value="1"/>
</dbReference>
<protein>
    <submittedName>
        <fullName evidence="7">LysE family transporter</fullName>
    </submittedName>
</protein>
<evidence type="ECO:0000256" key="1">
    <source>
        <dbReference type="ARBA" id="ARBA00004651"/>
    </source>
</evidence>
<feature type="transmembrane region" description="Helical" evidence="6">
    <location>
        <begin position="152"/>
        <end position="176"/>
    </location>
</feature>
<dbReference type="AlphaFoldDB" id="A0AA96FDH3"/>
<evidence type="ECO:0000256" key="3">
    <source>
        <dbReference type="ARBA" id="ARBA00022692"/>
    </source>
</evidence>
<keyword evidence="3 6" id="KW-0812">Transmembrane</keyword>
<evidence type="ECO:0000256" key="5">
    <source>
        <dbReference type="ARBA" id="ARBA00023136"/>
    </source>
</evidence>
<name>A0AA96FDH3_9MICO</name>
<dbReference type="EMBL" id="CP134880">
    <property type="protein sequence ID" value="WNM27367.1"/>
    <property type="molecule type" value="Genomic_DNA"/>
</dbReference>
<dbReference type="PANTHER" id="PTHR30086:SF20">
    <property type="entry name" value="ARGININE EXPORTER PROTEIN ARGO-RELATED"/>
    <property type="match status" value="1"/>
</dbReference>
<feature type="transmembrane region" description="Helical" evidence="6">
    <location>
        <begin position="40"/>
        <end position="68"/>
    </location>
</feature>
<sequence length="208" mass="20908">MTGALVAGIVAGLAVAIPVGAIAVLVIYQSAEHGLRTGAAAALGTASADGVYSIVAVVLGAAVAPLVASVQTPLRVVSAVTLAGLAFAMLRPVWTPTRPAMPSGVARAVATPWRTYLVFLGLTMANPTTVIYFAALVAGATLGPDPATADRFAFVLGVLGASAVWQLTLALLGSALRRLLMTPGARRWSALIGGVLVLGLAVKVAMGW</sequence>
<keyword evidence="2" id="KW-1003">Cell membrane</keyword>
<proteinExistence type="predicted"/>
<dbReference type="Proteomes" id="UP001303408">
    <property type="component" value="Chromosome"/>
</dbReference>